<comment type="caution">
    <text evidence="1">The sequence shown here is derived from an EMBL/GenBank/DDBJ whole genome shotgun (WGS) entry which is preliminary data.</text>
</comment>
<keyword evidence="2" id="KW-1185">Reference proteome</keyword>
<organism evidence="1 2">
    <name type="scientific">Gnathostoma spinigerum</name>
    <dbReference type="NCBI Taxonomy" id="75299"/>
    <lineage>
        <taxon>Eukaryota</taxon>
        <taxon>Metazoa</taxon>
        <taxon>Ecdysozoa</taxon>
        <taxon>Nematoda</taxon>
        <taxon>Chromadorea</taxon>
        <taxon>Rhabditida</taxon>
        <taxon>Spirurina</taxon>
        <taxon>Gnathostomatomorpha</taxon>
        <taxon>Gnathostomatoidea</taxon>
        <taxon>Gnathostomatidae</taxon>
        <taxon>Gnathostoma</taxon>
    </lineage>
</organism>
<dbReference type="AlphaFoldDB" id="A0ABD6F3G2"/>
<accession>A0ABD6F3G2</accession>
<evidence type="ECO:0000313" key="2">
    <source>
        <dbReference type="Proteomes" id="UP001608902"/>
    </source>
</evidence>
<protein>
    <submittedName>
        <fullName evidence="1">Uncharacterized protein</fullName>
    </submittedName>
</protein>
<name>A0ABD6F3G2_9BILA</name>
<gene>
    <name evidence="1" type="ORF">AB6A40_011397</name>
</gene>
<dbReference type="EMBL" id="JBGFUD010020173">
    <property type="protein sequence ID" value="MFH4984688.1"/>
    <property type="molecule type" value="Genomic_DNA"/>
</dbReference>
<dbReference type="Proteomes" id="UP001608902">
    <property type="component" value="Unassembled WGS sequence"/>
</dbReference>
<sequence length="161" mass="18620">MHFLLCPSVRSRRFKQEYRRTFQDASQNVPKSIMKKSGSILDNDANYGCMGEKDHASSSLEKDMGVVVEAEDDMETTDIEQPARVGVFETARIASKMRARPRSRSCPRGLLKTRCESTKEREIQSHKTTNFFSYSCMLFDFALEILSDRKNMLKLRCYKQL</sequence>
<reference evidence="1 2" key="1">
    <citation type="submission" date="2024-08" db="EMBL/GenBank/DDBJ databases">
        <title>Gnathostoma spinigerum genome.</title>
        <authorList>
            <person name="Gonzalez-Bertolin B."/>
            <person name="Monzon S."/>
            <person name="Zaballos A."/>
            <person name="Jimenez P."/>
            <person name="Dekumyoy P."/>
            <person name="Varona S."/>
            <person name="Cuesta I."/>
            <person name="Sumanam S."/>
            <person name="Adisakwattana P."/>
            <person name="Gasser R.B."/>
            <person name="Hernandez-Gonzalez A."/>
            <person name="Young N.D."/>
            <person name="Perteguer M.J."/>
        </authorList>
    </citation>
    <scope>NUCLEOTIDE SEQUENCE [LARGE SCALE GENOMIC DNA]</scope>
    <source>
        <strain evidence="1">AL3</strain>
        <tissue evidence="1">Liver</tissue>
    </source>
</reference>
<evidence type="ECO:0000313" key="1">
    <source>
        <dbReference type="EMBL" id="MFH4984688.1"/>
    </source>
</evidence>
<proteinExistence type="predicted"/>